<dbReference type="Proteomes" id="UP000748025">
    <property type="component" value="Unassembled WGS sequence"/>
</dbReference>
<keyword evidence="1" id="KW-0175">Coiled coil</keyword>
<dbReference type="OrthoDB" id="3364649at2759"/>
<gene>
    <name evidence="2" type="ORF">E4U43_006131</name>
</gene>
<organism evidence="2 3">
    <name type="scientific">Claviceps pusilla</name>
    <dbReference type="NCBI Taxonomy" id="123648"/>
    <lineage>
        <taxon>Eukaryota</taxon>
        <taxon>Fungi</taxon>
        <taxon>Dikarya</taxon>
        <taxon>Ascomycota</taxon>
        <taxon>Pezizomycotina</taxon>
        <taxon>Sordariomycetes</taxon>
        <taxon>Hypocreomycetidae</taxon>
        <taxon>Hypocreales</taxon>
        <taxon>Clavicipitaceae</taxon>
        <taxon>Claviceps</taxon>
    </lineage>
</organism>
<proteinExistence type="predicted"/>
<dbReference type="AlphaFoldDB" id="A0A9P7N2P2"/>
<dbReference type="GO" id="GO:0000444">
    <property type="term" value="C:MIS12/MIND type complex"/>
    <property type="evidence" value="ECO:0007669"/>
    <property type="project" value="InterPro"/>
</dbReference>
<dbReference type="InterPro" id="IPR013218">
    <property type="entry name" value="Dsn1/Mis13"/>
</dbReference>
<dbReference type="PANTHER" id="PTHR14778">
    <property type="entry name" value="KINETOCHORE-ASSOCIATED PROTEIN DSN1 HOMOLOG"/>
    <property type="match status" value="1"/>
</dbReference>
<feature type="non-terminal residue" evidence="2">
    <location>
        <position position="1"/>
    </location>
</feature>
<feature type="coiled-coil region" evidence="1">
    <location>
        <begin position="41"/>
        <end position="68"/>
    </location>
</feature>
<accession>A0A9P7N2P2</accession>
<comment type="caution">
    <text evidence="2">The sequence shown here is derived from an EMBL/GenBank/DDBJ whole genome shotgun (WGS) entry which is preliminary data.</text>
</comment>
<dbReference type="GO" id="GO:0007059">
    <property type="term" value="P:chromosome segregation"/>
    <property type="evidence" value="ECO:0007669"/>
    <property type="project" value="InterPro"/>
</dbReference>
<keyword evidence="3" id="KW-1185">Reference proteome</keyword>
<dbReference type="EMBL" id="SRPW01004152">
    <property type="protein sequence ID" value="KAG5984981.1"/>
    <property type="molecule type" value="Genomic_DNA"/>
</dbReference>
<evidence type="ECO:0000313" key="3">
    <source>
        <dbReference type="Proteomes" id="UP000748025"/>
    </source>
</evidence>
<sequence>RAIQDLILKDFSVRSECSNWFDRDDDAPPSSTAVVLPNPRNVELDEKLVALEAKIQRLQLEKQAWQAIRDPPPDIPPIYPEDDSSQADTISLPDFSLLEPDEVKTRNYLADELVPFPNLLAQTKSRIRTIQASLEFEIDQLADNVHKLEQRVLVAGKQADAVLGLAARRLKDREVKERESAGTREMPLMEVLRGLSSILPEDG</sequence>
<dbReference type="GO" id="GO:0051301">
    <property type="term" value="P:cell division"/>
    <property type="evidence" value="ECO:0007669"/>
    <property type="project" value="InterPro"/>
</dbReference>
<dbReference type="PANTHER" id="PTHR14778:SF2">
    <property type="entry name" value="KINETOCHORE-ASSOCIATED PROTEIN DSN1 HOMOLOG"/>
    <property type="match status" value="1"/>
</dbReference>
<protein>
    <submittedName>
        <fullName evidence="2">Uncharacterized protein</fullName>
    </submittedName>
</protein>
<reference evidence="2" key="1">
    <citation type="journal article" date="2020" name="bioRxiv">
        <title>Whole genome comparisons of ergot fungi reveals the divergence and evolution of species within the genus Claviceps are the result of varying mechanisms driving genome evolution and host range expansion.</title>
        <authorList>
            <person name="Wyka S.A."/>
            <person name="Mondo S.J."/>
            <person name="Liu M."/>
            <person name="Dettman J."/>
            <person name="Nalam V."/>
            <person name="Broders K.D."/>
        </authorList>
    </citation>
    <scope>NUCLEOTIDE SEQUENCE</scope>
    <source>
        <strain evidence="2">CCC 602</strain>
    </source>
</reference>
<evidence type="ECO:0000313" key="2">
    <source>
        <dbReference type="EMBL" id="KAG5984981.1"/>
    </source>
</evidence>
<dbReference type="Pfam" id="PF08202">
    <property type="entry name" value="MIS13"/>
    <property type="match status" value="1"/>
</dbReference>
<evidence type="ECO:0000256" key="1">
    <source>
        <dbReference type="SAM" id="Coils"/>
    </source>
</evidence>
<name>A0A9P7N2P2_9HYPO</name>